<dbReference type="OrthoDB" id="21573at2759"/>
<dbReference type="GO" id="GO:0032790">
    <property type="term" value="P:ribosome disassembly"/>
    <property type="evidence" value="ECO:0007669"/>
    <property type="project" value="TreeGrafter"/>
</dbReference>
<evidence type="ECO:0000256" key="2">
    <source>
        <dbReference type="ARBA" id="ARBA00022540"/>
    </source>
</evidence>
<keyword evidence="3" id="KW-0648">Protein biosynthesis</keyword>
<dbReference type="PANTHER" id="PTHR10938:SF0">
    <property type="entry name" value="TRANSLATION INITIATION FACTOR IF-3, MITOCHONDRIAL"/>
    <property type="match status" value="1"/>
</dbReference>
<dbReference type="PANTHER" id="PTHR10938">
    <property type="entry name" value="TRANSLATION INITIATION FACTOR IF-3"/>
    <property type="match status" value="1"/>
</dbReference>
<protein>
    <recommendedName>
        <fullName evidence="6">Translation initiation factor IF-3</fullName>
    </recommendedName>
</protein>
<dbReference type="Gene3D" id="3.30.110.10">
    <property type="entry name" value="Translation initiation factor 3 (IF-3), C-terminal domain"/>
    <property type="match status" value="1"/>
</dbReference>
<dbReference type="Proteomes" id="UP000757232">
    <property type="component" value="Unassembled WGS sequence"/>
</dbReference>
<comment type="caution">
    <text evidence="4">The sequence shown here is derived from an EMBL/GenBank/DDBJ whole genome shotgun (WGS) entry which is preliminary data.</text>
</comment>
<organism evidence="4 5">
    <name type="scientific">Sanghuangporus baumii</name>
    <name type="common">Phellinus baumii</name>
    <dbReference type="NCBI Taxonomy" id="108892"/>
    <lineage>
        <taxon>Eukaryota</taxon>
        <taxon>Fungi</taxon>
        <taxon>Dikarya</taxon>
        <taxon>Basidiomycota</taxon>
        <taxon>Agaricomycotina</taxon>
        <taxon>Agaricomycetes</taxon>
        <taxon>Hymenochaetales</taxon>
        <taxon>Hymenochaetaceae</taxon>
        <taxon>Sanghuangporus</taxon>
    </lineage>
</organism>
<evidence type="ECO:0000313" key="5">
    <source>
        <dbReference type="Proteomes" id="UP000757232"/>
    </source>
</evidence>
<evidence type="ECO:0000256" key="3">
    <source>
        <dbReference type="ARBA" id="ARBA00022917"/>
    </source>
</evidence>
<keyword evidence="5" id="KW-1185">Reference proteome</keyword>
<dbReference type="EMBL" id="LNZH02000215">
    <property type="protein sequence ID" value="OCB84582.1"/>
    <property type="molecule type" value="Genomic_DNA"/>
</dbReference>
<dbReference type="SUPFAM" id="SSF55200">
    <property type="entry name" value="Translation initiation factor IF3, C-terminal domain"/>
    <property type="match status" value="1"/>
</dbReference>
<dbReference type="AlphaFoldDB" id="A0A9Q5HRC9"/>
<sequence>MLVRPWTRLFIESPPKLRVTRSQAIRSFSSCAALFKHIKGPRDNGIKIPTVQLVDENNKLCPPEPLEDILGRVKQRTHYVELVQKDPPIVKIGSRETEREARKAAKTKERPKVSKMERKEIQVTWNVTDSDLDHKIKKAREQLDRNNLVDFAFAPKANHRPPPVQAMEERLEKVVDALQDIARERQDRTLDRGVGIVFLRLDKSKAERIEESD</sequence>
<dbReference type="InterPro" id="IPR036788">
    <property type="entry name" value="T_IF-3_C_sf"/>
</dbReference>
<evidence type="ECO:0000313" key="4">
    <source>
        <dbReference type="EMBL" id="OCB84582.1"/>
    </source>
</evidence>
<name>A0A9Q5HRC9_SANBA</name>
<gene>
    <name evidence="4" type="ORF">A7U60_g8569</name>
</gene>
<evidence type="ECO:0008006" key="6">
    <source>
        <dbReference type="Google" id="ProtNLM"/>
    </source>
</evidence>
<comment type="similarity">
    <text evidence="1">Belongs to the IF-3 family.</text>
</comment>
<dbReference type="GO" id="GO:0005739">
    <property type="term" value="C:mitochondrion"/>
    <property type="evidence" value="ECO:0007669"/>
    <property type="project" value="TreeGrafter"/>
</dbReference>
<dbReference type="GO" id="GO:0070124">
    <property type="term" value="P:mitochondrial translational initiation"/>
    <property type="evidence" value="ECO:0007669"/>
    <property type="project" value="TreeGrafter"/>
</dbReference>
<proteinExistence type="inferred from homology"/>
<dbReference type="GO" id="GO:0003743">
    <property type="term" value="F:translation initiation factor activity"/>
    <property type="evidence" value="ECO:0007669"/>
    <property type="project" value="UniProtKB-KW"/>
</dbReference>
<dbReference type="GO" id="GO:0043022">
    <property type="term" value="F:ribosome binding"/>
    <property type="evidence" value="ECO:0007669"/>
    <property type="project" value="TreeGrafter"/>
</dbReference>
<evidence type="ECO:0000256" key="1">
    <source>
        <dbReference type="ARBA" id="ARBA00005439"/>
    </source>
</evidence>
<accession>A0A9Q5HRC9</accession>
<reference evidence="4" key="1">
    <citation type="submission" date="2016-06" db="EMBL/GenBank/DDBJ databases">
        <title>Draft Genome sequence of the fungus Inonotus baumii.</title>
        <authorList>
            <person name="Zhu H."/>
            <person name="Lin W."/>
        </authorList>
    </citation>
    <scope>NUCLEOTIDE SEQUENCE</scope>
    <source>
        <strain evidence="4">821</strain>
    </source>
</reference>
<keyword evidence="2" id="KW-0396">Initiation factor</keyword>
<dbReference type="InterPro" id="IPR001288">
    <property type="entry name" value="Translation_initiation_fac_3"/>
</dbReference>